<feature type="transmembrane region" description="Helical" evidence="14">
    <location>
        <begin position="59"/>
        <end position="76"/>
    </location>
</feature>
<dbReference type="Proteomes" id="UP000009234">
    <property type="component" value="Chromosome"/>
</dbReference>
<evidence type="ECO:0000256" key="6">
    <source>
        <dbReference type="ARBA" id="ARBA00022695"/>
    </source>
</evidence>
<dbReference type="Pfam" id="PF00571">
    <property type="entry name" value="CBS"/>
    <property type="match status" value="2"/>
</dbReference>
<dbReference type="CDD" id="cd04595">
    <property type="entry name" value="CBS_pair_DHH_polyA_Pol_assoc"/>
    <property type="match status" value="1"/>
</dbReference>
<keyword evidence="8" id="KW-0547">Nucleotide-binding</keyword>
<dbReference type="InterPro" id="IPR032828">
    <property type="entry name" value="PolyA_RNA-bd"/>
</dbReference>
<keyword evidence="10 12" id="KW-0694">RNA-binding</keyword>
<dbReference type="Gene3D" id="3.10.310.30">
    <property type="match status" value="1"/>
</dbReference>
<protein>
    <submittedName>
        <fullName evidence="16">CBS domain containing protein</fullName>
    </submittedName>
</protein>
<dbReference type="InterPro" id="IPR002646">
    <property type="entry name" value="PolA_pol_head_dom"/>
</dbReference>
<evidence type="ECO:0000256" key="14">
    <source>
        <dbReference type="SAM" id="Phobius"/>
    </source>
</evidence>
<dbReference type="CDD" id="cd05398">
    <property type="entry name" value="NT_ClassII-CCAase"/>
    <property type="match status" value="1"/>
</dbReference>
<dbReference type="InterPro" id="IPR046342">
    <property type="entry name" value="CBS_dom_sf"/>
</dbReference>
<keyword evidence="5" id="KW-0819">tRNA processing</keyword>
<feature type="domain" description="CBS" evidence="15">
    <location>
        <begin position="400"/>
        <end position="458"/>
    </location>
</feature>
<feature type="domain" description="CBS" evidence="15">
    <location>
        <begin position="462"/>
        <end position="517"/>
    </location>
</feature>
<evidence type="ECO:0000256" key="12">
    <source>
        <dbReference type="RuleBase" id="RU003953"/>
    </source>
</evidence>
<dbReference type="SUPFAM" id="SSF54631">
    <property type="entry name" value="CBS-domain pair"/>
    <property type="match status" value="1"/>
</dbReference>
<keyword evidence="9" id="KW-0460">Magnesium</keyword>
<dbReference type="GO" id="GO:0000166">
    <property type="term" value="F:nucleotide binding"/>
    <property type="evidence" value="ECO:0007669"/>
    <property type="project" value="UniProtKB-KW"/>
</dbReference>
<dbReference type="GO" id="GO:0046872">
    <property type="term" value="F:metal ion binding"/>
    <property type="evidence" value="ECO:0007669"/>
    <property type="project" value="UniProtKB-KW"/>
</dbReference>
<keyword evidence="14" id="KW-0472">Membrane</keyword>
<dbReference type="InterPro" id="IPR000644">
    <property type="entry name" value="CBS_dom"/>
</dbReference>
<accession>F6DT83</accession>
<keyword evidence="7" id="KW-0479">Metal-binding</keyword>
<dbReference type="PANTHER" id="PTHR47788:SF1">
    <property type="entry name" value="A-ADDING TRNA NUCLEOTIDYLTRANSFERASE"/>
    <property type="match status" value="1"/>
</dbReference>
<dbReference type="SUPFAM" id="SSF81891">
    <property type="entry name" value="Poly A polymerase C-terminal region-like"/>
    <property type="match status" value="1"/>
</dbReference>
<dbReference type="eggNOG" id="COG0517">
    <property type="taxonomic scope" value="Bacteria"/>
</dbReference>
<dbReference type="InterPro" id="IPR043519">
    <property type="entry name" value="NT_sf"/>
</dbReference>
<evidence type="ECO:0000256" key="7">
    <source>
        <dbReference type="ARBA" id="ARBA00022723"/>
    </source>
</evidence>
<keyword evidence="11" id="KW-0129">CBS domain</keyword>
<dbReference type="InterPro" id="IPR003156">
    <property type="entry name" value="DHHA1_dom"/>
</dbReference>
<comment type="similarity">
    <text evidence="2 12">Belongs to the tRNA nucleotidyltransferase/poly(A) polymerase family.</text>
</comment>
<evidence type="ECO:0000256" key="1">
    <source>
        <dbReference type="ARBA" id="ARBA00001946"/>
    </source>
</evidence>
<dbReference type="AlphaFoldDB" id="F6DT83"/>
<evidence type="ECO:0000313" key="16">
    <source>
        <dbReference type="EMBL" id="AEG61188.1"/>
    </source>
</evidence>
<dbReference type="Gene3D" id="1.10.3090.10">
    <property type="entry name" value="cca-adding enzyme, domain 2"/>
    <property type="match status" value="1"/>
</dbReference>
<keyword evidence="3" id="KW-0820">tRNA-binding</keyword>
<dbReference type="PANTHER" id="PTHR47788">
    <property type="entry name" value="POLYA POLYMERASE"/>
    <property type="match status" value="1"/>
</dbReference>
<evidence type="ECO:0000313" key="17">
    <source>
        <dbReference type="Proteomes" id="UP000009234"/>
    </source>
</evidence>
<evidence type="ECO:0000256" key="11">
    <source>
        <dbReference type="PROSITE-ProRule" id="PRU00703"/>
    </source>
</evidence>
<feature type="compositionally biased region" description="Polar residues" evidence="13">
    <location>
        <begin position="972"/>
        <end position="987"/>
    </location>
</feature>
<dbReference type="Gene3D" id="3.10.580.10">
    <property type="entry name" value="CBS-domain"/>
    <property type="match status" value="1"/>
</dbReference>
<evidence type="ECO:0000256" key="13">
    <source>
        <dbReference type="SAM" id="MobiDB-lite"/>
    </source>
</evidence>
<keyword evidence="17" id="KW-1185">Reference proteome</keyword>
<dbReference type="GO" id="GO:0008033">
    <property type="term" value="P:tRNA processing"/>
    <property type="evidence" value="ECO:0007669"/>
    <property type="project" value="UniProtKB-KW"/>
</dbReference>
<dbReference type="STRING" id="696281.Desru_2975"/>
<evidence type="ECO:0000256" key="10">
    <source>
        <dbReference type="ARBA" id="ARBA00022884"/>
    </source>
</evidence>
<dbReference type="KEGG" id="dru:Desru_2975"/>
<evidence type="ECO:0000256" key="8">
    <source>
        <dbReference type="ARBA" id="ARBA00022741"/>
    </source>
</evidence>
<evidence type="ECO:0000256" key="4">
    <source>
        <dbReference type="ARBA" id="ARBA00022679"/>
    </source>
</evidence>
<keyword evidence="14" id="KW-0812">Transmembrane</keyword>
<dbReference type="Gene3D" id="3.90.1640.10">
    <property type="entry name" value="inorganic pyrophosphatase (n-terminal core)"/>
    <property type="match status" value="1"/>
</dbReference>
<reference evidence="17" key="1">
    <citation type="submission" date="2011-05" db="EMBL/GenBank/DDBJ databases">
        <title>Complete sequence of Desulfotomaculum ruminis DSM 2154.</title>
        <authorList>
            <person name="Lucas S."/>
            <person name="Copeland A."/>
            <person name="Lapidus A."/>
            <person name="Cheng J.-F."/>
            <person name="Goodwin L."/>
            <person name="Pitluck S."/>
            <person name="Lu M."/>
            <person name="Detter J.C."/>
            <person name="Han C."/>
            <person name="Tapia R."/>
            <person name="Land M."/>
            <person name="Hauser L."/>
            <person name="Kyrpides N."/>
            <person name="Ivanova N."/>
            <person name="Mikhailova N."/>
            <person name="Pagani I."/>
            <person name="Stams A.J.M."/>
            <person name="Plugge C.M."/>
            <person name="Muyzer G."/>
            <person name="Kuever J."/>
            <person name="Parshina S.N."/>
            <person name="Ivanova A.E."/>
            <person name="Nazina T.N."/>
            <person name="Brambilla E."/>
            <person name="Spring S."/>
            <person name="Klenk H.-P."/>
            <person name="Woyke T."/>
        </authorList>
    </citation>
    <scope>NUCLEOTIDE SEQUENCE [LARGE SCALE GENOMIC DNA]</scope>
    <source>
        <strain evidence="17">ATCC 23193 / DSM 2154 / NCIB 8452 / DL</strain>
    </source>
</reference>
<dbReference type="SUPFAM" id="SSF64182">
    <property type="entry name" value="DHH phosphoesterases"/>
    <property type="match status" value="1"/>
</dbReference>
<evidence type="ECO:0000256" key="2">
    <source>
        <dbReference type="ARBA" id="ARBA00007265"/>
    </source>
</evidence>
<sequence length="994" mass="112432">MNITGVVDKETQFPLATTPYFLEIMNTDNTDSMSRLFVLLSAYSFGALFLLFRAVRPRSIFYFYGICYNLMYLLVLELDLGVNGLEIITAHVNTDLDGLASMVAAQKLYPGAALVFPGKLSRNVEEFLALHKDTLKHIRTIKDINIDQVKRLIMVDTKSPGRVSKLKELFNRPQVEVHIFDHHPRAEGDVKGKVEVVEPIGACTTLLIERIRSKGLEITPLEATIMALGIYEDTGCLVFTNTTPRDIRAAAFLLEQGANLAVVADFLGRPLTPDQKALLKKLLVSAEHHHINGNKILIARGNVDEFIGGLNLLTHKLAEIEQIDAVFTIVEMEDRIHMVGRCALKEKINCKEVMECFGGGGHPAAASATVKDQTVDEVAASLLEIIKERVRPPLTVRDIMSSPVKMVFPETTIEEAGKIMLRYGHTGLPVIKDGKLVGVISRRDVEKATHHGLGHAPVKGYMTVNVITVDGGMNINEVQELMIEKDIGRLPVVEGDRVVGIISRTDVLQTLHEGFKGRYTTTYTNQKKYTAASTNIRPDMHRVLPQRILNILTRAGETARSMGYQVYAVGGLVRDVLLKVENLDVDLVVEGKGIELAHKLAETIGGRVRAHEKFGTAEIVFQDGYWVDVVTARVEYYEYPAALPQVEQSSLKHDLYRRDFTINAMAVALNPERFGELVDYFNGREDLQIGAVRVLHNLSFIEDPTRILRAIRFEQRYDMAIEPQTLRLIKEAVREKVLARLSTERMWGELKSILEEADPEDMMDRMSELGVWDYLFPEITFWEVQPVISEMPQALMILRNWGWAEPAERWLPYFLAILHWTTQETAFEICQRYFLGRRQTDKVLDVIAHWRRALKSLSATGDVPLSELTKSVQTLPREAYPLFLTLLEDKNAIRRFRLVMESVHKNKPSVNGKDIRAMGFQPGPMYRRALDAVWRARLDGLVQTREEELEYARNYLIQHNAPKIEPKKPKGNNAQENRTVFRNNGKTKGTKPRV</sequence>
<dbReference type="HOGENOM" id="CLU_015961_5_0_9"/>
<dbReference type="EMBL" id="CP002780">
    <property type="protein sequence ID" value="AEG61188.1"/>
    <property type="molecule type" value="Genomic_DNA"/>
</dbReference>
<keyword evidence="6" id="KW-0548">Nucleotidyltransferase</keyword>
<dbReference type="Pfam" id="PF12627">
    <property type="entry name" value="PolyA_pol_RNAbd"/>
    <property type="match status" value="1"/>
</dbReference>
<dbReference type="eggNOG" id="COG0618">
    <property type="taxonomic scope" value="Bacteria"/>
</dbReference>
<keyword evidence="14" id="KW-1133">Transmembrane helix</keyword>
<evidence type="ECO:0000256" key="3">
    <source>
        <dbReference type="ARBA" id="ARBA00022555"/>
    </source>
</evidence>
<organism evidence="16 17">
    <name type="scientific">Desulforamulus ruminis (strain ATCC 23193 / DSM 2154 / NCIMB 8452 / DL)</name>
    <name type="common">Desulfotomaculum ruminis</name>
    <dbReference type="NCBI Taxonomy" id="696281"/>
    <lineage>
        <taxon>Bacteria</taxon>
        <taxon>Bacillati</taxon>
        <taxon>Bacillota</taxon>
        <taxon>Clostridia</taxon>
        <taxon>Eubacteriales</taxon>
        <taxon>Peptococcaceae</taxon>
        <taxon>Desulforamulus</taxon>
    </lineage>
</organism>
<feature type="region of interest" description="Disordered" evidence="13">
    <location>
        <begin position="962"/>
        <end position="994"/>
    </location>
</feature>
<dbReference type="InterPro" id="IPR001667">
    <property type="entry name" value="DDH_dom"/>
</dbReference>
<dbReference type="Pfam" id="PF02272">
    <property type="entry name" value="DHHA1"/>
    <property type="match status" value="1"/>
</dbReference>
<dbReference type="SUPFAM" id="SSF81301">
    <property type="entry name" value="Nucleotidyltransferase"/>
    <property type="match status" value="1"/>
</dbReference>
<dbReference type="Gene3D" id="3.30.460.10">
    <property type="entry name" value="Beta Polymerase, domain 2"/>
    <property type="match status" value="1"/>
</dbReference>
<dbReference type="InterPro" id="IPR052390">
    <property type="entry name" value="tRNA_nt/polyA_polymerase"/>
</dbReference>
<dbReference type="eggNOG" id="COG0617">
    <property type="taxonomic scope" value="Bacteria"/>
</dbReference>
<dbReference type="GO" id="GO:0016779">
    <property type="term" value="F:nucleotidyltransferase activity"/>
    <property type="evidence" value="ECO:0007669"/>
    <property type="project" value="UniProtKB-KW"/>
</dbReference>
<evidence type="ECO:0000256" key="9">
    <source>
        <dbReference type="ARBA" id="ARBA00022842"/>
    </source>
</evidence>
<evidence type="ECO:0000256" key="5">
    <source>
        <dbReference type="ARBA" id="ARBA00022694"/>
    </source>
</evidence>
<dbReference type="PROSITE" id="PS51371">
    <property type="entry name" value="CBS"/>
    <property type="match status" value="2"/>
</dbReference>
<keyword evidence="4 12" id="KW-0808">Transferase</keyword>
<dbReference type="InterPro" id="IPR038763">
    <property type="entry name" value="DHH_sf"/>
</dbReference>
<dbReference type="GO" id="GO:0000049">
    <property type="term" value="F:tRNA binding"/>
    <property type="evidence" value="ECO:0007669"/>
    <property type="project" value="UniProtKB-KW"/>
</dbReference>
<dbReference type="SMART" id="SM00116">
    <property type="entry name" value="CBS"/>
    <property type="match status" value="2"/>
</dbReference>
<feature type="transmembrane region" description="Helical" evidence="14">
    <location>
        <begin position="33"/>
        <end position="52"/>
    </location>
</feature>
<dbReference type="Pfam" id="PF01368">
    <property type="entry name" value="DHH"/>
    <property type="match status" value="1"/>
</dbReference>
<reference evidence="16 17" key="2">
    <citation type="journal article" date="2012" name="Stand. Genomic Sci.">
        <title>Complete genome sequence of the sulfate-reducing firmicute Desulfotomaculum ruminis type strain (DL(T)).</title>
        <authorList>
            <person name="Spring S."/>
            <person name="Visser M."/>
            <person name="Lu M."/>
            <person name="Copeland A."/>
            <person name="Lapidus A."/>
            <person name="Lucas S."/>
            <person name="Cheng J.F."/>
            <person name="Han C."/>
            <person name="Tapia R."/>
            <person name="Goodwin L.A."/>
            <person name="Pitluck S."/>
            <person name="Ivanova N."/>
            <person name="Land M."/>
            <person name="Hauser L."/>
            <person name="Larimer F."/>
            <person name="Rohde M."/>
            <person name="Goker M."/>
            <person name="Detter J.C."/>
            <person name="Kyrpides N.C."/>
            <person name="Woyke T."/>
            <person name="Schaap P.J."/>
            <person name="Plugge C.M."/>
            <person name="Muyzer G."/>
            <person name="Kuever J."/>
            <person name="Pereira I.A."/>
            <person name="Parshina S.N."/>
            <person name="Bernier-Latmani R."/>
            <person name="Stams A.J."/>
            <person name="Klenk H.P."/>
        </authorList>
    </citation>
    <scope>NUCLEOTIDE SEQUENCE [LARGE SCALE GENOMIC DNA]</scope>
    <source>
        <strain evidence="17">ATCC 23193 / DSM 2154 / NCIB 8452 / DL</strain>
    </source>
</reference>
<evidence type="ECO:0000259" key="15">
    <source>
        <dbReference type="PROSITE" id="PS51371"/>
    </source>
</evidence>
<dbReference type="Pfam" id="PF01743">
    <property type="entry name" value="PolyA_pol"/>
    <property type="match status" value="1"/>
</dbReference>
<name>F6DT83_DESRL</name>
<comment type="cofactor">
    <cofactor evidence="1">
        <name>Mg(2+)</name>
        <dbReference type="ChEBI" id="CHEBI:18420"/>
    </cofactor>
</comment>
<proteinExistence type="inferred from homology"/>
<gene>
    <name evidence="16" type="ordered locus">Desru_2975</name>
</gene>